<dbReference type="AlphaFoldDB" id="A0A9W6N3C7"/>
<dbReference type="SMART" id="SM00318">
    <property type="entry name" value="SNc"/>
    <property type="match status" value="1"/>
</dbReference>
<dbReference type="Pfam" id="PF00565">
    <property type="entry name" value="SNase"/>
    <property type="match status" value="1"/>
</dbReference>
<reference evidence="3" key="2">
    <citation type="submission" date="2023-01" db="EMBL/GenBank/DDBJ databases">
        <authorList>
            <person name="Sun Q."/>
            <person name="Evtushenko L."/>
        </authorList>
    </citation>
    <scope>NUCLEOTIDE SEQUENCE</scope>
    <source>
        <strain evidence="3">VKM B-2555</strain>
    </source>
</reference>
<name>A0A9W6N3C7_9HYPH</name>
<feature type="signal peptide" evidence="1">
    <location>
        <begin position="1"/>
        <end position="29"/>
    </location>
</feature>
<evidence type="ECO:0000259" key="2">
    <source>
        <dbReference type="PROSITE" id="PS50830"/>
    </source>
</evidence>
<dbReference type="PROSITE" id="PS50830">
    <property type="entry name" value="TNASE_3"/>
    <property type="match status" value="1"/>
</dbReference>
<dbReference type="EMBL" id="BSFK01000005">
    <property type="protein sequence ID" value="GLK76121.1"/>
    <property type="molecule type" value="Genomic_DNA"/>
</dbReference>
<evidence type="ECO:0000256" key="1">
    <source>
        <dbReference type="SAM" id="SignalP"/>
    </source>
</evidence>
<feature type="chain" id="PRO_5040957976" description="TNase-like domain-containing protein" evidence="1">
    <location>
        <begin position="30"/>
        <end position="278"/>
    </location>
</feature>
<accession>A0A9W6N3C7</accession>
<dbReference type="InterPro" id="IPR016071">
    <property type="entry name" value="Staphylococal_nuclease_OB-fold"/>
</dbReference>
<dbReference type="Gene3D" id="2.40.50.90">
    <property type="match status" value="1"/>
</dbReference>
<feature type="domain" description="TNase-like" evidence="2">
    <location>
        <begin position="38"/>
        <end position="171"/>
    </location>
</feature>
<gene>
    <name evidence="3" type="ORF">GCM10008171_13750</name>
</gene>
<dbReference type="InterPro" id="IPR035437">
    <property type="entry name" value="SNase_OB-fold_sf"/>
</dbReference>
<evidence type="ECO:0000313" key="4">
    <source>
        <dbReference type="Proteomes" id="UP001143364"/>
    </source>
</evidence>
<keyword evidence="4" id="KW-1185">Reference proteome</keyword>
<dbReference type="SUPFAM" id="SSF50199">
    <property type="entry name" value="Staphylococcal nuclease"/>
    <property type="match status" value="1"/>
</dbReference>
<sequence length="278" mass="29262">MRASIPSPAPRRRSVAALLIACAPAPAMAGAPCRLEIAPEPIVALRAIDGDTLALQDGREARLAGVIAPKPPLSVAPAGVWPQADEARAALDRAAAGRALAFRPADKPDRHGRLLGYVADPAVPDHAGVATALLEQGRLRVDASRAGRGCDATLRAAEASARRQRLGLWAHSYYEVRQAADGAGFPADGRFEVAEGRVASVRTSGGRVYVNFGRRWRDALSLSISEPALRRLGGRTALGLEPGAWLRVRGVVLRGAAGPTIRIDEAAQIERIDAPEAE</sequence>
<protein>
    <recommendedName>
        <fullName evidence="2">TNase-like domain-containing protein</fullName>
    </recommendedName>
</protein>
<dbReference type="RefSeq" id="WP_271204041.1">
    <property type="nucleotide sequence ID" value="NZ_BSFK01000005.1"/>
</dbReference>
<proteinExistence type="predicted"/>
<keyword evidence="1" id="KW-0732">Signal</keyword>
<organism evidence="3 4">
    <name type="scientific">Methylopila jiangsuensis</name>
    <dbReference type="NCBI Taxonomy" id="586230"/>
    <lineage>
        <taxon>Bacteria</taxon>
        <taxon>Pseudomonadati</taxon>
        <taxon>Pseudomonadota</taxon>
        <taxon>Alphaproteobacteria</taxon>
        <taxon>Hyphomicrobiales</taxon>
        <taxon>Methylopilaceae</taxon>
        <taxon>Methylopila</taxon>
    </lineage>
</organism>
<comment type="caution">
    <text evidence="3">The sequence shown here is derived from an EMBL/GenBank/DDBJ whole genome shotgun (WGS) entry which is preliminary data.</text>
</comment>
<evidence type="ECO:0000313" key="3">
    <source>
        <dbReference type="EMBL" id="GLK76121.1"/>
    </source>
</evidence>
<reference evidence="3" key="1">
    <citation type="journal article" date="2014" name="Int. J. Syst. Evol. Microbiol.">
        <title>Complete genome sequence of Corynebacterium casei LMG S-19264T (=DSM 44701T), isolated from a smear-ripened cheese.</title>
        <authorList>
            <consortium name="US DOE Joint Genome Institute (JGI-PGF)"/>
            <person name="Walter F."/>
            <person name="Albersmeier A."/>
            <person name="Kalinowski J."/>
            <person name="Ruckert C."/>
        </authorList>
    </citation>
    <scope>NUCLEOTIDE SEQUENCE</scope>
    <source>
        <strain evidence="3">VKM B-2555</strain>
    </source>
</reference>
<dbReference type="Proteomes" id="UP001143364">
    <property type="component" value="Unassembled WGS sequence"/>
</dbReference>